<keyword evidence="4" id="KW-1185">Reference proteome</keyword>
<gene>
    <name evidence="3" type="ORF">LNQ49_17540</name>
</gene>
<dbReference type="InterPro" id="IPR008969">
    <property type="entry name" value="CarboxyPept-like_regulatory"/>
</dbReference>
<comment type="caution">
    <text evidence="3">The sequence shown here is derived from an EMBL/GenBank/DDBJ whole genome shotgun (WGS) entry which is preliminary data.</text>
</comment>
<sequence>MKKLILIFTLLPFFSIAQGMKGIVFSKKNNLPIENTNVFALSSKVGTITNLKGEFTLNIDPKFADNEVIEFSHIGYTTTRFSLSYLINQHLNIFLEEDIQNLSGVTIIANPNLKSKLPFNKLSPSKKSTFSFGSFLKDGKIHIVGGEASFKTDQLAKGRAQKADYNLTDYLKDAGNNPKFLYYRGNYSIYNTKTDTWEFTKTKLKKRAYHNIHYYNNSIYVLGGKRMFVNKETSWEYLEDKIEVFDIEKQTIKIDNTNPHQAVNFASFVYNDNIIVMGGSVKMTDEGKKDFTNKVHLYNIPSGYWYELTNMPIAKEATGILIDNKIYLIGGDNGKPMTSIETFDLVTEKWQTEGELFSGLLRPAIATDGNMIYVFENQIMYTYDLKSKQLKEYEINLDMKYSAMYYDNNKLYVLGGLIEKNFTKKPSDDVFSIDISDFKTTKPNKTKTLSQGVSFAKTNENPL</sequence>
<accession>A0ABS8MX74</accession>
<dbReference type="SUPFAM" id="SSF117281">
    <property type="entry name" value="Kelch motif"/>
    <property type="match status" value="1"/>
</dbReference>
<evidence type="ECO:0000256" key="2">
    <source>
        <dbReference type="ARBA" id="ARBA00022737"/>
    </source>
</evidence>
<protein>
    <submittedName>
        <fullName evidence="3">Carboxypeptidase-like regulatory domain-containing protein</fullName>
    </submittedName>
</protein>
<keyword evidence="1" id="KW-0880">Kelch repeat</keyword>
<dbReference type="InterPro" id="IPR015915">
    <property type="entry name" value="Kelch-typ_b-propeller"/>
</dbReference>
<dbReference type="InterPro" id="IPR051746">
    <property type="entry name" value="Kelch_domain_containing_8"/>
</dbReference>
<dbReference type="SUPFAM" id="SSF49464">
    <property type="entry name" value="Carboxypeptidase regulatory domain-like"/>
    <property type="match status" value="1"/>
</dbReference>
<evidence type="ECO:0000256" key="1">
    <source>
        <dbReference type="ARBA" id="ARBA00022441"/>
    </source>
</evidence>
<dbReference type="Gene3D" id="2.120.10.80">
    <property type="entry name" value="Kelch-type beta propeller"/>
    <property type="match status" value="1"/>
</dbReference>
<evidence type="ECO:0000313" key="4">
    <source>
        <dbReference type="Proteomes" id="UP001430919"/>
    </source>
</evidence>
<keyword evidence="2" id="KW-0677">Repeat</keyword>
<proteinExistence type="predicted"/>
<dbReference type="Proteomes" id="UP001430919">
    <property type="component" value="Unassembled WGS sequence"/>
</dbReference>
<name>A0ABS8MX74_9FLAO</name>
<dbReference type="Pfam" id="PF24681">
    <property type="entry name" value="Kelch_KLHDC2_KLHL20_DRC7"/>
    <property type="match status" value="1"/>
</dbReference>
<reference evidence="3" key="1">
    <citation type="submission" date="2021-11" db="EMBL/GenBank/DDBJ databases">
        <title>Description of novel Flavobacterium species.</title>
        <authorList>
            <person name="Saticioglu I.B."/>
            <person name="Ay H."/>
            <person name="Altun S."/>
            <person name="Duman M."/>
        </authorList>
    </citation>
    <scope>NUCLEOTIDE SEQUENCE</scope>
    <source>
        <strain evidence="3">F-65</strain>
    </source>
</reference>
<dbReference type="Pfam" id="PF13715">
    <property type="entry name" value="CarbopepD_reg_2"/>
    <property type="match status" value="1"/>
</dbReference>
<dbReference type="RefSeq" id="WP_229990308.1">
    <property type="nucleotide sequence ID" value="NZ_JAJJMO010000001.1"/>
</dbReference>
<dbReference type="PANTHER" id="PTHR46260">
    <property type="entry name" value="RING-TYPE DOMAIN-CONTAINING PROTEIN"/>
    <property type="match status" value="1"/>
</dbReference>
<dbReference type="PANTHER" id="PTHR46260:SF3">
    <property type="entry name" value="RING-TYPE DOMAIN-CONTAINING PROTEIN"/>
    <property type="match status" value="1"/>
</dbReference>
<organism evidence="3 4">
    <name type="scientific">Flavobacterium pisciphilum</name>
    <dbReference type="NCBI Taxonomy" id="2893755"/>
    <lineage>
        <taxon>Bacteria</taxon>
        <taxon>Pseudomonadati</taxon>
        <taxon>Bacteroidota</taxon>
        <taxon>Flavobacteriia</taxon>
        <taxon>Flavobacteriales</taxon>
        <taxon>Flavobacteriaceae</taxon>
        <taxon>Flavobacterium</taxon>
    </lineage>
</organism>
<dbReference type="EMBL" id="JAJJMO010000001">
    <property type="protein sequence ID" value="MCC9073381.1"/>
    <property type="molecule type" value="Genomic_DNA"/>
</dbReference>
<evidence type="ECO:0000313" key="3">
    <source>
        <dbReference type="EMBL" id="MCC9073381.1"/>
    </source>
</evidence>